<evidence type="ECO:0000256" key="2">
    <source>
        <dbReference type="ARBA" id="ARBA00023002"/>
    </source>
</evidence>
<dbReference type="Proteomes" id="UP000243180">
    <property type="component" value="Chromosome"/>
</dbReference>
<dbReference type="InterPro" id="IPR036188">
    <property type="entry name" value="FAD/NAD-bd_sf"/>
</dbReference>
<name>A0A1B4XEI1_9GAMM</name>
<dbReference type="InterPro" id="IPR050097">
    <property type="entry name" value="Ferredoxin-NADP_redctase_2"/>
</dbReference>
<keyword evidence="3" id="KW-0812">Transmembrane</keyword>
<dbReference type="KEGG" id="slim:SCL_0894"/>
<dbReference type="PROSITE" id="PS51379">
    <property type="entry name" value="4FE4S_FER_2"/>
    <property type="match status" value="2"/>
</dbReference>
<evidence type="ECO:0000313" key="5">
    <source>
        <dbReference type="EMBL" id="BAV33214.1"/>
    </source>
</evidence>
<feature type="transmembrane region" description="Helical" evidence="3">
    <location>
        <begin position="6"/>
        <end position="23"/>
    </location>
</feature>
<protein>
    <submittedName>
        <fullName evidence="5">4Fe-4S ferredoxin</fullName>
    </submittedName>
</protein>
<dbReference type="SUPFAM" id="SSF51905">
    <property type="entry name" value="FAD/NAD(P)-binding domain"/>
    <property type="match status" value="2"/>
</dbReference>
<keyword evidence="2" id="KW-0560">Oxidoreductase</keyword>
<feature type="domain" description="4Fe-4S ferredoxin-type" evidence="4">
    <location>
        <begin position="81"/>
        <end position="110"/>
    </location>
</feature>
<evidence type="ECO:0000259" key="4">
    <source>
        <dbReference type="PROSITE" id="PS51379"/>
    </source>
</evidence>
<dbReference type="PANTHER" id="PTHR48105">
    <property type="entry name" value="THIOREDOXIN REDUCTASE 1-RELATED-RELATED"/>
    <property type="match status" value="1"/>
</dbReference>
<keyword evidence="3" id="KW-1133">Transmembrane helix</keyword>
<dbReference type="Pfam" id="PF13237">
    <property type="entry name" value="Fer4_10"/>
    <property type="match status" value="1"/>
</dbReference>
<dbReference type="GO" id="GO:0016491">
    <property type="term" value="F:oxidoreductase activity"/>
    <property type="evidence" value="ECO:0007669"/>
    <property type="project" value="UniProtKB-KW"/>
</dbReference>
<keyword evidence="1" id="KW-0285">Flavoprotein</keyword>
<gene>
    <name evidence="5" type="ORF">SCL_0894</name>
</gene>
<dbReference type="PRINTS" id="PR00469">
    <property type="entry name" value="PNDRDTASEII"/>
</dbReference>
<dbReference type="InterPro" id="IPR017896">
    <property type="entry name" value="4Fe4S_Fe-S-bd"/>
</dbReference>
<keyword evidence="3" id="KW-0472">Membrane</keyword>
<keyword evidence="6" id="KW-1185">Reference proteome</keyword>
<organism evidence="5 6">
    <name type="scientific">Sulfuricaulis limicola</name>
    <dbReference type="NCBI Taxonomy" id="1620215"/>
    <lineage>
        <taxon>Bacteria</taxon>
        <taxon>Pseudomonadati</taxon>
        <taxon>Pseudomonadota</taxon>
        <taxon>Gammaproteobacteria</taxon>
        <taxon>Acidiferrobacterales</taxon>
        <taxon>Acidiferrobacteraceae</taxon>
        <taxon>Sulfuricaulis</taxon>
    </lineage>
</organism>
<accession>A0A1B4XEI1</accession>
<dbReference type="Pfam" id="PF13738">
    <property type="entry name" value="Pyr_redox_3"/>
    <property type="match status" value="1"/>
</dbReference>
<sequence>MTTDFIVYLLYLAPLTVVLFFYLRRHKKKEQHHVMQMQQAVEAGLTEPASLHPVFDPRRCLGSGACVKACPEGAIGIIRGKGHLVKPAVCIGHGACAASCPHDAITLVFGTAKRGMDIPQVNPNFETNVPGLYIAGELGGMGLIRKAVDQGRQAIESIRKGKKGSAPLDVVVIGAGPAGIAASLAALEHKLKFVTLEQEDSLGGTVYHYPRNKIVMTAPMQLPILGKVKMSEISKEALMEFWQGVVKKTGLKLNFSERMETISKNVNGFTVKTSRGSYNTKAVLLAIGRRGTPRKLEVPGEELPKVVYRLIDPEQYRNQQVLVVGGGDSALEAALALADEPGTGVTLSYRGEAFGRVKEKNRQRLQEAEKNGRIRVLLQSNVKKIDPDKVTLDHAGKMIEIKNSAVIVSAGGVLPTPFLKEIGVMVETKFGTA</sequence>
<feature type="domain" description="4Fe-4S ferredoxin-type" evidence="4">
    <location>
        <begin position="51"/>
        <end position="80"/>
    </location>
</feature>
<dbReference type="PRINTS" id="PR00368">
    <property type="entry name" value="FADPNR"/>
</dbReference>
<evidence type="ECO:0000256" key="1">
    <source>
        <dbReference type="ARBA" id="ARBA00022630"/>
    </source>
</evidence>
<dbReference type="Gene3D" id="3.50.50.60">
    <property type="entry name" value="FAD/NAD(P)-binding domain"/>
    <property type="match status" value="2"/>
</dbReference>
<dbReference type="EMBL" id="AP014879">
    <property type="protein sequence ID" value="BAV33214.1"/>
    <property type="molecule type" value="Genomic_DNA"/>
</dbReference>
<dbReference type="OrthoDB" id="6117400at2"/>
<reference evidence="5 6" key="1">
    <citation type="submission" date="2015-05" db="EMBL/GenBank/DDBJ databases">
        <title>Complete genome sequence of a sulfur-oxidizing gammaproteobacterium strain HA5.</title>
        <authorList>
            <person name="Miura A."/>
            <person name="Kojima H."/>
            <person name="Fukui M."/>
        </authorList>
    </citation>
    <scope>NUCLEOTIDE SEQUENCE [LARGE SCALE GENOMIC DNA]</scope>
    <source>
        <strain evidence="5 6">HA5</strain>
    </source>
</reference>
<dbReference type="InParanoid" id="A0A1B4XEI1"/>
<dbReference type="AlphaFoldDB" id="A0A1B4XEI1"/>
<evidence type="ECO:0000313" key="6">
    <source>
        <dbReference type="Proteomes" id="UP000243180"/>
    </source>
</evidence>
<proteinExistence type="predicted"/>
<dbReference type="Gene3D" id="3.30.70.20">
    <property type="match status" value="1"/>
</dbReference>
<dbReference type="RefSeq" id="WP_096360096.1">
    <property type="nucleotide sequence ID" value="NZ_AP014879.1"/>
</dbReference>
<evidence type="ECO:0000256" key="3">
    <source>
        <dbReference type="SAM" id="Phobius"/>
    </source>
</evidence>
<dbReference type="SUPFAM" id="SSF54862">
    <property type="entry name" value="4Fe-4S ferredoxins"/>
    <property type="match status" value="1"/>
</dbReference>